<proteinExistence type="inferred from homology"/>
<gene>
    <name evidence="4" type="ORF">SAMN05444417_2050</name>
</gene>
<evidence type="ECO:0000313" key="5">
    <source>
        <dbReference type="Proteomes" id="UP000184292"/>
    </source>
</evidence>
<evidence type="ECO:0000313" key="4">
    <source>
        <dbReference type="EMBL" id="SHI86167.1"/>
    </source>
</evidence>
<dbReference type="EMBL" id="FQYO01000003">
    <property type="protein sequence ID" value="SHI86167.1"/>
    <property type="molecule type" value="Genomic_DNA"/>
</dbReference>
<keyword evidence="5" id="KW-1185">Reference proteome</keyword>
<dbReference type="OrthoDB" id="9807934at2"/>
<keyword evidence="2" id="KW-0547">Nucleotide-binding</keyword>
<dbReference type="Pfam" id="PF00012">
    <property type="entry name" value="HSP70"/>
    <property type="match status" value="1"/>
</dbReference>
<dbReference type="GO" id="GO:0005524">
    <property type="term" value="F:ATP binding"/>
    <property type="evidence" value="ECO:0007669"/>
    <property type="project" value="UniProtKB-KW"/>
</dbReference>
<keyword evidence="3" id="KW-0067">ATP-binding</keyword>
<dbReference type="GO" id="GO:0140662">
    <property type="term" value="F:ATP-dependent protein folding chaperone"/>
    <property type="evidence" value="ECO:0007669"/>
    <property type="project" value="InterPro"/>
</dbReference>
<evidence type="ECO:0000256" key="3">
    <source>
        <dbReference type="ARBA" id="ARBA00022840"/>
    </source>
</evidence>
<dbReference type="STRING" id="1447782.SAMN05444417_2050"/>
<sequence>MTDWIGIDFGTSNTAAARMAGDAPRLIELEPRRDSIPSAVFLDFDGGEMLFGSDAVAALTDGREGRFLRALKRVLGTPLMRETRQLLNRRMTLVDLVGEVLALVKARAEAAEGRRFTRVVAGRPVRFQDDPARDAQAALDLTDAYRAAGFETVEWLPEPEAAVLATGIGEGLGLVFDIGGGTSDFTLFRARNGVPEVIASHGVRVGGTDADRLVSLAHVMPRLGMGGLLHAELGSDLFPAPQAPFQDMATWEKIGFLQTPQMMREAARWTKLADRPELFARWQRVLEDQLGFELAMQVEDGKIAANAGAAELDLSLVESGLGAPLDPGRLERDLAPMADAVEAGAREALDHAGVRPQEVTHLVYVGGSALLGALRGRAEALCTAAEPVETAAFTAVAAGLARRAAALEAA</sequence>
<reference evidence="4 5" key="1">
    <citation type="submission" date="2016-11" db="EMBL/GenBank/DDBJ databases">
        <authorList>
            <person name="Jaros S."/>
            <person name="Januszkiewicz K."/>
            <person name="Wedrychowicz H."/>
        </authorList>
    </citation>
    <scope>NUCLEOTIDE SEQUENCE [LARGE SCALE GENOMIC DNA]</scope>
    <source>
        <strain evidence="4 5">DSM 100565</strain>
    </source>
</reference>
<organism evidence="4 5">
    <name type="scientific">Wenxinia saemankumensis</name>
    <dbReference type="NCBI Taxonomy" id="1447782"/>
    <lineage>
        <taxon>Bacteria</taxon>
        <taxon>Pseudomonadati</taxon>
        <taxon>Pseudomonadota</taxon>
        <taxon>Alphaproteobacteria</taxon>
        <taxon>Rhodobacterales</taxon>
        <taxon>Roseobacteraceae</taxon>
        <taxon>Wenxinia</taxon>
    </lineage>
</organism>
<name>A0A1M6EKZ6_9RHOB</name>
<evidence type="ECO:0000256" key="2">
    <source>
        <dbReference type="ARBA" id="ARBA00022741"/>
    </source>
</evidence>
<comment type="similarity">
    <text evidence="1">Belongs to the heat shock protein 70 family.</text>
</comment>
<dbReference type="Proteomes" id="UP000184292">
    <property type="component" value="Unassembled WGS sequence"/>
</dbReference>
<dbReference type="InterPro" id="IPR013126">
    <property type="entry name" value="Hsp_70_fam"/>
</dbReference>
<dbReference type="RefSeq" id="WP_073329496.1">
    <property type="nucleotide sequence ID" value="NZ_FQYO01000003.1"/>
</dbReference>
<protein>
    <submittedName>
        <fullName evidence="4">Hypothetical chaperone protein</fullName>
    </submittedName>
</protein>
<dbReference type="PANTHER" id="PTHR19375">
    <property type="entry name" value="HEAT SHOCK PROTEIN 70KDA"/>
    <property type="match status" value="1"/>
</dbReference>
<dbReference type="PROSITE" id="PS00329">
    <property type="entry name" value="HSP70_2"/>
    <property type="match status" value="1"/>
</dbReference>
<dbReference type="InterPro" id="IPR043129">
    <property type="entry name" value="ATPase_NBD"/>
</dbReference>
<dbReference type="Gene3D" id="3.30.420.40">
    <property type="match status" value="2"/>
</dbReference>
<dbReference type="InterPro" id="IPR018181">
    <property type="entry name" value="Heat_shock_70_CS"/>
</dbReference>
<dbReference type="AlphaFoldDB" id="A0A1M6EKZ6"/>
<dbReference type="SUPFAM" id="SSF53067">
    <property type="entry name" value="Actin-like ATPase domain"/>
    <property type="match status" value="2"/>
</dbReference>
<accession>A0A1M6EKZ6</accession>
<evidence type="ECO:0000256" key="1">
    <source>
        <dbReference type="ARBA" id="ARBA00007381"/>
    </source>
</evidence>